<accession>A0ABX9P0I2</accession>
<reference evidence="2 3" key="1">
    <citation type="submission" date="2018-09" db="EMBL/GenBank/DDBJ databases">
        <authorList>
            <person name="Le Fleche-Mateos A."/>
        </authorList>
    </citation>
    <scope>NUCLEOTIDE SEQUENCE [LARGE SCALE GENOMIC DNA]</scope>
    <source>
        <strain evidence="2 3">DSM 30078</strain>
    </source>
</reference>
<evidence type="ECO:0000256" key="1">
    <source>
        <dbReference type="ARBA" id="ARBA00022837"/>
    </source>
</evidence>
<protein>
    <recommendedName>
        <fullName evidence="4">Haemolysin-type calcium binding-related domain-containing protein</fullName>
    </recommendedName>
</protein>
<gene>
    <name evidence="2" type="ORF">D5396_08160</name>
</gene>
<dbReference type="InterPro" id="IPR011049">
    <property type="entry name" value="Serralysin-like_metalloprot_C"/>
</dbReference>
<dbReference type="Proteomes" id="UP000284119">
    <property type="component" value="Unassembled WGS sequence"/>
</dbReference>
<evidence type="ECO:0000313" key="3">
    <source>
        <dbReference type="Proteomes" id="UP000284119"/>
    </source>
</evidence>
<sequence>MTMVVNGTEGKDKLTGWSAWDLFTSSAGDDTLFGGAGSDTYLFAKGHHHDVVTDSKQNSRDVDSTQITDTGVQDLWFSPSNSHLMISEIGSNYSVILDNWFSGSAWQNKVISVADRQSQEATQLQQLVDAMAVFAAGQSVTAMQPNQMKASMQMINSSDYWSHS</sequence>
<dbReference type="InterPro" id="IPR001343">
    <property type="entry name" value="Hemolysn_Ca-bd"/>
</dbReference>
<dbReference type="PRINTS" id="PR00313">
    <property type="entry name" value="CABNDNGRPT"/>
</dbReference>
<dbReference type="EMBL" id="RAHG01000003">
    <property type="protein sequence ID" value="RJT13956.1"/>
    <property type="molecule type" value="Genomic_DNA"/>
</dbReference>
<keyword evidence="1" id="KW-0106">Calcium</keyword>
<dbReference type="SUPFAM" id="SSF51120">
    <property type="entry name" value="beta-Roll"/>
    <property type="match status" value="1"/>
</dbReference>
<comment type="caution">
    <text evidence="2">The sequence shown here is derived from an EMBL/GenBank/DDBJ whole genome shotgun (WGS) entry which is preliminary data.</text>
</comment>
<proteinExistence type="predicted"/>
<evidence type="ECO:0008006" key="4">
    <source>
        <dbReference type="Google" id="ProtNLM"/>
    </source>
</evidence>
<dbReference type="Gene3D" id="2.150.10.10">
    <property type="entry name" value="Serralysin-like metalloprotease, C-terminal"/>
    <property type="match status" value="1"/>
</dbReference>
<keyword evidence="3" id="KW-1185">Reference proteome</keyword>
<evidence type="ECO:0000313" key="2">
    <source>
        <dbReference type="EMBL" id="RJT13956.1"/>
    </source>
</evidence>
<name>A0ABX9P0I2_9GAMM</name>
<dbReference type="Pfam" id="PF00353">
    <property type="entry name" value="HemolysinCabind"/>
    <property type="match status" value="1"/>
</dbReference>
<organism evidence="2 3">
    <name type="scientific">Rahnella inusitata</name>
    <dbReference type="NCBI Taxonomy" id="58169"/>
    <lineage>
        <taxon>Bacteria</taxon>
        <taxon>Pseudomonadati</taxon>
        <taxon>Pseudomonadota</taxon>
        <taxon>Gammaproteobacteria</taxon>
        <taxon>Enterobacterales</taxon>
        <taxon>Yersiniaceae</taxon>
        <taxon>Rahnella</taxon>
    </lineage>
</organism>